<evidence type="ECO:0000259" key="4">
    <source>
        <dbReference type="PROSITE" id="PS50956"/>
    </source>
</evidence>
<dbReference type="InterPro" id="IPR036390">
    <property type="entry name" value="WH_DNA-bd_sf"/>
</dbReference>
<proteinExistence type="predicted"/>
<protein>
    <submittedName>
        <fullName evidence="5">Leucine-responsive regulatory protein</fullName>
    </submittedName>
</protein>
<dbReference type="InterPro" id="IPR000485">
    <property type="entry name" value="AsnC-type_HTH_dom"/>
</dbReference>
<dbReference type="PANTHER" id="PTHR30154:SF34">
    <property type="entry name" value="TRANSCRIPTIONAL REGULATOR AZLB"/>
    <property type="match status" value="1"/>
</dbReference>
<dbReference type="InterPro" id="IPR011008">
    <property type="entry name" value="Dimeric_a/b-barrel"/>
</dbReference>
<dbReference type="SUPFAM" id="SSF46785">
    <property type="entry name" value="Winged helix' DNA-binding domain"/>
    <property type="match status" value="1"/>
</dbReference>
<evidence type="ECO:0000313" key="5">
    <source>
        <dbReference type="EMBL" id="SMX48763.1"/>
    </source>
</evidence>
<dbReference type="PANTHER" id="PTHR30154">
    <property type="entry name" value="LEUCINE-RESPONSIVE REGULATORY PROTEIN"/>
    <property type="match status" value="1"/>
</dbReference>
<organism evidence="5 6">
    <name type="scientific">Pelagimonas varians</name>
    <dbReference type="NCBI Taxonomy" id="696760"/>
    <lineage>
        <taxon>Bacteria</taxon>
        <taxon>Pseudomonadati</taxon>
        <taxon>Pseudomonadota</taxon>
        <taxon>Alphaproteobacteria</taxon>
        <taxon>Rhodobacterales</taxon>
        <taxon>Roseobacteraceae</taxon>
        <taxon>Pelagimonas</taxon>
    </lineage>
</organism>
<dbReference type="GO" id="GO:0006355">
    <property type="term" value="P:regulation of DNA-templated transcription"/>
    <property type="evidence" value="ECO:0007669"/>
    <property type="project" value="UniProtKB-ARBA"/>
</dbReference>
<evidence type="ECO:0000313" key="6">
    <source>
        <dbReference type="Proteomes" id="UP000220836"/>
    </source>
</evidence>
<dbReference type="Gene3D" id="1.10.10.10">
    <property type="entry name" value="Winged helix-like DNA-binding domain superfamily/Winged helix DNA-binding domain"/>
    <property type="match status" value="1"/>
</dbReference>
<dbReference type="GO" id="GO:0043200">
    <property type="term" value="P:response to amino acid"/>
    <property type="evidence" value="ECO:0007669"/>
    <property type="project" value="TreeGrafter"/>
</dbReference>
<dbReference type="InterPro" id="IPR019887">
    <property type="entry name" value="Tscrpt_reg_AsnC/Lrp_C"/>
</dbReference>
<accession>A0A238L101</accession>
<dbReference type="InterPro" id="IPR019885">
    <property type="entry name" value="Tscrpt_reg_HTH_AsnC-type_CS"/>
</dbReference>
<gene>
    <name evidence="5" type="primary">lrp_12</name>
    <name evidence="5" type="ORF">PEV8663_03947</name>
</gene>
<dbReference type="PROSITE" id="PS00519">
    <property type="entry name" value="HTH_ASNC_1"/>
    <property type="match status" value="1"/>
</dbReference>
<dbReference type="GO" id="GO:0043565">
    <property type="term" value="F:sequence-specific DNA binding"/>
    <property type="evidence" value="ECO:0007669"/>
    <property type="project" value="InterPro"/>
</dbReference>
<dbReference type="PRINTS" id="PR00033">
    <property type="entry name" value="HTHASNC"/>
</dbReference>
<keyword evidence="3" id="KW-0804">Transcription</keyword>
<dbReference type="InterPro" id="IPR011991">
    <property type="entry name" value="ArsR-like_HTH"/>
</dbReference>
<dbReference type="EMBL" id="FXYH01000018">
    <property type="protein sequence ID" value="SMX48763.1"/>
    <property type="molecule type" value="Genomic_DNA"/>
</dbReference>
<dbReference type="CDD" id="cd00090">
    <property type="entry name" value="HTH_ARSR"/>
    <property type="match status" value="1"/>
</dbReference>
<keyword evidence="2" id="KW-0238">DNA-binding</keyword>
<dbReference type="InterPro" id="IPR019888">
    <property type="entry name" value="Tscrpt_reg_AsnC-like"/>
</dbReference>
<dbReference type="Proteomes" id="UP000220836">
    <property type="component" value="Unassembled WGS sequence"/>
</dbReference>
<dbReference type="AlphaFoldDB" id="A0A238L101"/>
<evidence type="ECO:0000256" key="2">
    <source>
        <dbReference type="ARBA" id="ARBA00023125"/>
    </source>
</evidence>
<keyword evidence="1" id="KW-0805">Transcription regulation</keyword>
<dbReference type="Pfam" id="PF01037">
    <property type="entry name" value="AsnC_trans_reg"/>
    <property type="match status" value="1"/>
</dbReference>
<reference evidence="5 6" key="1">
    <citation type="submission" date="2017-05" db="EMBL/GenBank/DDBJ databases">
        <authorList>
            <person name="Song R."/>
            <person name="Chenine A.L."/>
            <person name="Ruprecht R.M."/>
        </authorList>
    </citation>
    <scope>NUCLEOTIDE SEQUENCE [LARGE SCALE GENOMIC DNA]</scope>
    <source>
        <strain evidence="5 6">CECT 8663</strain>
    </source>
</reference>
<evidence type="ECO:0000256" key="3">
    <source>
        <dbReference type="ARBA" id="ARBA00023163"/>
    </source>
</evidence>
<dbReference type="Gene3D" id="3.30.70.920">
    <property type="match status" value="1"/>
</dbReference>
<dbReference type="GO" id="GO:0005829">
    <property type="term" value="C:cytosol"/>
    <property type="evidence" value="ECO:0007669"/>
    <property type="project" value="TreeGrafter"/>
</dbReference>
<dbReference type="PROSITE" id="PS50956">
    <property type="entry name" value="HTH_ASNC_2"/>
    <property type="match status" value="1"/>
</dbReference>
<dbReference type="SMART" id="SM00344">
    <property type="entry name" value="HTH_ASNC"/>
    <property type="match status" value="1"/>
</dbReference>
<dbReference type="InterPro" id="IPR036388">
    <property type="entry name" value="WH-like_DNA-bd_sf"/>
</dbReference>
<name>A0A238L101_9RHOB</name>
<dbReference type="Pfam" id="PF13412">
    <property type="entry name" value="HTH_24"/>
    <property type="match status" value="1"/>
</dbReference>
<dbReference type="SUPFAM" id="SSF54909">
    <property type="entry name" value="Dimeric alpha+beta barrel"/>
    <property type="match status" value="1"/>
</dbReference>
<feature type="domain" description="HTH asnC-type" evidence="4">
    <location>
        <begin position="44"/>
        <end position="105"/>
    </location>
</feature>
<sequence>MVLGDNGVISTSLIRSARYWASNYAQTLTKSVAKGESCDKNHLMDDKDHAILKLVQRDARLTADAISAQLGLSPPAVQKRLKKLRDTGVIEREIAVLSPTKLGRGMTIIAEVILERESRAHLDAFKRKMRDAECVQQCYYTTGEADFLLILLVKDIEEYESFTERYFFDESNISRFNTSIVMDRVKTSLDVL</sequence>
<keyword evidence="6" id="KW-1185">Reference proteome</keyword>
<evidence type="ECO:0000256" key="1">
    <source>
        <dbReference type="ARBA" id="ARBA00023015"/>
    </source>
</evidence>